<evidence type="ECO:0000259" key="9">
    <source>
        <dbReference type="Pfam" id="PF00482"/>
    </source>
</evidence>
<dbReference type="Pfam" id="PF00482">
    <property type="entry name" value="T2SSF"/>
    <property type="match status" value="2"/>
</dbReference>
<keyword evidence="7 8" id="KW-0472">Membrane</keyword>
<comment type="similarity">
    <text evidence="2">Belongs to the GSP F family.</text>
</comment>
<feature type="transmembrane region" description="Helical" evidence="8">
    <location>
        <begin position="179"/>
        <end position="200"/>
    </location>
</feature>
<organism evidence="10">
    <name type="scientific">marine metagenome</name>
    <dbReference type="NCBI Taxonomy" id="408172"/>
    <lineage>
        <taxon>unclassified sequences</taxon>
        <taxon>metagenomes</taxon>
        <taxon>ecological metagenomes</taxon>
    </lineage>
</organism>
<evidence type="ECO:0000313" key="10">
    <source>
        <dbReference type="EMBL" id="SVC23184.1"/>
    </source>
</evidence>
<dbReference type="InterPro" id="IPR018076">
    <property type="entry name" value="T2SS_GspF_dom"/>
</dbReference>
<feature type="non-terminal residue" evidence="10">
    <location>
        <position position="1"/>
    </location>
</feature>
<evidence type="ECO:0000256" key="4">
    <source>
        <dbReference type="ARBA" id="ARBA00022519"/>
    </source>
</evidence>
<feature type="domain" description="Type II secretion system protein GspF" evidence="9">
    <location>
        <begin position="79"/>
        <end position="201"/>
    </location>
</feature>
<sequence>TNYIMNIFYYKATDRSGRPIEGNLEAPDYQNAVTQLRRLNYLPIEVTDKQPNKNFHIKRPLQIKRLRNKISTKDLVSITQQLATLVDSGITLDKSLSILVDLVEKPQAKEVFKKVHQKVHAGSSFAEALAEFPKVFSKLYINMIRAGEAGGTLAPSLNNVSSFLEKSEELKANIRSAMIYPSILSSVGGFAILILFTVVIPRFSKLFDELGSTLPLPTKIMLFLSTFITDHWLAIMMVLVLLVGIFIYYINQEKGRLHWDGIILGLPLFGSLAQKIEVSRFSRTMATLLSSGVAILGALNITQAILNNRMIAATMGQLRQGLKEGNGFSKPLQQTGVFPPLAIHMITVGEETGTLDKMLTKVANTYDREVERSIKQLISLIEPLMILGMALVIGFIVISMLLAIFSINEINF</sequence>
<name>A0A382KDV2_9ZZZZ</name>
<evidence type="ECO:0000256" key="3">
    <source>
        <dbReference type="ARBA" id="ARBA00022475"/>
    </source>
</evidence>
<evidence type="ECO:0000256" key="8">
    <source>
        <dbReference type="SAM" id="Phobius"/>
    </source>
</evidence>
<evidence type="ECO:0000256" key="6">
    <source>
        <dbReference type="ARBA" id="ARBA00022989"/>
    </source>
</evidence>
<feature type="transmembrane region" description="Helical" evidence="8">
    <location>
        <begin position="220"/>
        <end position="250"/>
    </location>
</feature>
<keyword evidence="5 8" id="KW-0812">Transmembrane</keyword>
<feature type="transmembrane region" description="Helical" evidence="8">
    <location>
        <begin position="285"/>
        <end position="306"/>
    </location>
</feature>
<dbReference type="GO" id="GO:0005886">
    <property type="term" value="C:plasma membrane"/>
    <property type="evidence" value="ECO:0007669"/>
    <property type="project" value="UniProtKB-SubCell"/>
</dbReference>
<feature type="domain" description="Type II secretion system protein GspF" evidence="9">
    <location>
        <begin position="281"/>
        <end position="402"/>
    </location>
</feature>
<proteinExistence type="inferred from homology"/>
<protein>
    <recommendedName>
        <fullName evidence="9">Type II secretion system protein GspF domain-containing protein</fullName>
    </recommendedName>
</protein>
<dbReference type="InterPro" id="IPR003004">
    <property type="entry name" value="GspF/PilC"/>
</dbReference>
<keyword evidence="6 8" id="KW-1133">Transmembrane helix</keyword>
<evidence type="ECO:0000256" key="2">
    <source>
        <dbReference type="ARBA" id="ARBA00005745"/>
    </source>
</evidence>
<dbReference type="PANTHER" id="PTHR30012:SF0">
    <property type="entry name" value="TYPE II SECRETION SYSTEM PROTEIN F-RELATED"/>
    <property type="match status" value="1"/>
</dbReference>
<evidence type="ECO:0000256" key="1">
    <source>
        <dbReference type="ARBA" id="ARBA00004429"/>
    </source>
</evidence>
<reference evidence="10" key="1">
    <citation type="submission" date="2018-05" db="EMBL/GenBank/DDBJ databases">
        <authorList>
            <person name="Lanie J.A."/>
            <person name="Ng W.-L."/>
            <person name="Kazmierczak K.M."/>
            <person name="Andrzejewski T.M."/>
            <person name="Davidsen T.M."/>
            <person name="Wayne K.J."/>
            <person name="Tettelin H."/>
            <person name="Glass J.I."/>
            <person name="Rusch D."/>
            <person name="Podicherti R."/>
            <person name="Tsui H.-C.T."/>
            <person name="Winkler M.E."/>
        </authorList>
    </citation>
    <scope>NUCLEOTIDE SEQUENCE</scope>
</reference>
<keyword evidence="3" id="KW-1003">Cell membrane</keyword>
<feature type="transmembrane region" description="Helical" evidence="8">
    <location>
        <begin position="384"/>
        <end position="407"/>
    </location>
</feature>
<dbReference type="PANTHER" id="PTHR30012">
    <property type="entry name" value="GENERAL SECRETION PATHWAY PROTEIN"/>
    <property type="match status" value="1"/>
</dbReference>
<evidence type="ECO:0000256" key="7">
    <source>
        <dbReference type="ARBA" id="ARBA00023136"/>
    </source>
</evidence>
<gene>
    <name evidence="10" type="ORF">METZ01_LOCUS276038</name>
</gene>
<accession>A0A382KDV2</accession>
<evidence type="ECO:0000256" key="5">
    <source>
        <dbReference type="ARBA" id="ARBA00022692"/>
    </source>
</evidence>
<dbReference type="GO" id="GO:0015628">
    <property type="term" value="P:protein secretion by the type II secretion system"/>
    <property type="evidence" value="ECO:0007669"/>
    <property type="project" value="TreeGrafter"/>
</dbReference>
<dbReference type="FunFam" id="1.20.81.30:FF:000001">
    <property type="entry name" value="Type II secretion system protein F"/>
    <property type="match status" value="2"/>
</dbReference>
<dbReference type="Gene3D" id="1.20.81.30">
    <property type="entry name" value="Type II secretion system (T2SS), domain F"/>
    <property type="match status" value="2"/>
</dbReference>
<dbReference type="InterPro" id="IPR042094">
    <property type="entry name" value="T2SS_GspF_sf"/>
</dbReference>
<comment type="subcellular location">
    <subcellularLocation>
        <location evidence="1">Cell inner membrane</location>
        <topology evidence="1">Multi-pass membrane protein</topology>
    </subcellularLocation>
</comment>
<dbReference type="AlphaFoldDB" id="A0A382KDV2"/>
<dbReference type="EMBL" id="UINC01080340">
    <property type="protein sequence ID" value="SVC23184.1"/>
    <property type="molecule type" value="Genomic_DNA"/>
</dbReference>
<dbReference type="PRINTS" id="PR00812">
    <property type="entry name" value="BCTERIALGSPF"/>
</dbReference>
<keyword evidence="4" id="KW-0997">Cell inner membrane</keyword>